<dbReference type="EC" id="6.1.1.5" evidence="1"/>
<dbReference type="FunFam" id="3.40.50.620:FF:000042">
    <property type="entry name" value="Isoleucine--tRNA ligase"/>
    <property type="match status" value="1"/>
</dbReference>
<dbReference type="PRINTS" id="PR00984">
    <property type="entry name" value="TRNASYNTHILE"/>
</dbReference>
<dbReference type="Gene3D" id="3.40.50.620">
    <property type="entry name" value="HUPs"/>
    <property type="match status" value="2"/>
</dbReference>
<dbReference type="CDD" id="cd00818">
    <property type="entry name" value="IleRS_core"/>
    <property type="match status" value="1"/>
</dbReference>
<dbReference type="Gene3D" id="1.10.730.20">
    <property type="match status" value="1"/>
</dbReference>
<dbReference type="GO" id="GO:0000049">
    <property type="term" value="F:tRNA binding"/>
    <property type="evidence" value="ECO:0007669"/>
    <property type="project" value="InterPro"/>
</dbReference>
<dbReference type="Pfam" id="PF00133">
    <property type="entry name" value="tRNA-synt_1"/>
    <property type="match status" value="1"/>
</dbReference>
<keyword evidence="2" id="KW-0963">Cytoplasm</keyword>
<keyword evidence="5" id="KW-0067">ATP-binding</keyword>
<dbReference type="AlphaFoldDB" id="A0A381V7Y0"/>
<keyword evidence="4" id="KW-0547">Nucleotide-binding</keyword>
<dbReference type="SUPFAM" id="SSF47323">
    <property type="entry name" value="Anticodon-binding domain of a subclass of class I aminoacyl-tRNA synthetases"/>
    <property type="match status" value="1"/>
</dbReference>
<dbReference type="InterPro" id="IPR013155">
    <property type="entry name" value="M/V/L/I-tRNA-synth_anticd-bd"/>
</dbReference>
<organism evidence="10">
    <name type="scientific">marine metagenome</name>
    <dbReference type="NCBI Taxonomy" id="408172"/>
    <lineage>
        <taxon>unclassified sequences</taxon>
        <taxon>metagenomes</taxon>
        <taxon>ecological metagenomes</taxon>
    </lineage>
</organism>
<dbReference type="GO" id="GO:0002161">
    <property type="term" value="F:aminoacyl-tRNA deacylase activity"/>
    <property type="evidence" value="ECO:0007669"/>
    <property type="project" value="InterPro"/>
</dbReference>
<evidence type="ECO:0000256" key="4">
    <source>
        <dbReference type="ARBA" id="ARBA00022741"/>
    </source>
</evidence>
<dbReference type="GO" id="GO:0006428">
    <property type="term" value="P:isoleucyl-tRNA aminoacylation"/>
    <property type="evidence" value="ECO:0007669"/>
    <property type="project" value="InterPro"/>
</dbReference>
<keyword evidence="3" id="KW-0436">Ligase</keyword>
<dbReference type="SUPFAM" id="SSF52374">
    <property type="entry name" value="Nucleotidylyl transferase"/>
    <property type="match status" value="1"/>
</dbReference>
<dbReference type="InterPro" id="IPR014729">
    <property type="entry name" value="Rossmann-like_a/b/a_fold"/>
</dbReference>
<accession>A0A381V7Y0</accession>
<dbReference type="InterPro" id="IPR023585">
    <property type="entry name" value="Ile-tRNA-ligase_type1"/>
</dbReference>
<evidence type="ECO:0000259" key="9">
    <source>
        <dbReference type="Pfam" id="PF08264"/>
    </source>
</evidence>
<evidence type="ECO:0000256" key="7">
    <source>
        <dbReference type="ARBA" id="ARBA00023146"/>
    </source>
</evidence>
<proteinExistence type="inferred from homology"/>
<dbReference type="InterPro" id="IPR001412">
    <property type="entry name" value="aa-tRNA-synth_I_CS"/>
</dbReference>
<protein>
    <recommendedName>
        <fullName evidence="1">isoleucine--tRNA ligase</fullName>
        <ecNumber evidence="1">6.1.1.5</ecNumber>
    </recommendedName>
</protein>
<dbReference type="InterPro" id="IPR050081">
    <property type="entry name" value="Ile-tRNA_ligase"/>
</dbReference>
<feature type="domain" description="Methionyl/Valyl/Leucyl/Isoleucyl-tRNA synthetase anticodon-binding" evidence="9">
    <location>
        <begin position="692"/>
        <end position="821"/>
    </location>
</feature>
<dbReference type="GO" id="GO:0005524">
    <property type="term" value="F:ATP binding"/>
    <property type="evidence" value="ECO:0007669"/>
    <property type="project" value="UniProtKB-KW"/>
</dbReference>
<dbReference type="InterPro" id="IPR009080">
    <property type="entry name" value="tRNAsynth_Ia_anticodon-bd"/>
</dbReference>
<reference evidence="10" key="1">
    <citation type="submission" date="2018-05" db="EMBL/GenBank/DDBJ databases">
        <authorList>
            <person name="Lanie J.A."/>
            <person name="Ng W.-L."/>
            <person name="Kazmierczak K.M."/>
            <person name="Andrzejewski T.M."/>
            <person name="Davidsen T.M."/>
            <person name="Wayne K.J."/>
            <person name="Tettelin H."/>
            <person name="Glass J.I."/>
            <person name="Rusch D."/>
            <person name="Podicherti R."/>
            <person name="Tsui H.-C.T."/>
            <person name="Winkler M.E."/>
        </authorList>
    </citation>
    <scope>NUCLEOTIDE SEQUENCE</scope>
</reference>
<evidence type="ECO:0000256" key="2">
    <source>
        <dbReference type="ARBA" id="ARBA00022490"/>
    </source>
</evidence>
<sequence>MEYKDTIFLPKTSFEMRANLPLKEPKILEEWDKQKIFKQLREKSKGREKFVLHDGPPYANGHIHMGTALNKILKDVIVRTQQMIGKDSIYVPGWDCHGLPIEWKIEEEYRKNGRNKDDVPIVQFRQECREFAEKWIDIQKKEFRRLGVEGDWDNPYLTMSNEAEAQIVRELGKFLLDESLYKGARPVLWSVVEKTALADAEVEYKDHTSNTIYVKFKITKSNIEELIDNDILIWTTTPWTIPGNRALAYSADLEYILIQIIEINDSSIAKIGDKIMIAKDLQDSAMKEIGVTKTKVIKSFLGKELKDTECKHPFNNIGYDFAVKVLEADFVTLEQGTGIVHIAPGHGADDYNLGVKNNIEIVQTVTDEGKFNEHAKGFVGEHVYKVDLKIAEKLKELDRLVYLGKLRHSYPHSWRSKAPLIFRNTPQWFISMDKQNLRKKALKSIDETVFYPTQGQTRLRSMIETRPDWCVSRQRVWGVPLPLFVNKKDGKPLRDINVINRIADIYEKEGSDTWFTSDPKRFLGDQYNIEDYDQVKDVVEVWFDSGSTHAFCLEKREDLKWPASMYLEGSDQHRGWFHSSLLESSGTRGRAPYESVLTHGFVVDGKGRKMSKSLGNAMAPNDILNKYGVDILRLWVVASDYYDDLKLDNAILQAQTDSYRRIRNTLRYLIGNLYEFKENEKIDVAEFPELEKFILHRLWEIDQIIQDCISSYNFHLMFTTLLNFCSSDLSSFYFDIRKDTIYCDSFNSKKRRAARTLLDILFNYIVRWLAPFLVFTCEEAWKSKGSGLSIHLEEFFKTDMKFKNDVIAKKWEKVKDVRKVITGALEVKR</sequence>
<feature type="non-terminal residue" evidence="10">
    <location>
        <position position="829"/>
    </location>
</feature>
<dbReference type="PANTHER" id="PTHR42765:SF1">
    <property type="entry name" value="ISOLEUCINE--TRNA LIGASE, MITOCHONDRIAL"/>
    <property type="match status" value="1"/>
</dbReference>
<evidence type="ECO:0000256" key="1">
    <source>
        <dbReference type="ARBA" id="ARBA00013165"/>
    </source>
</evidence>
<dbReference type="GO" id="GO:0004822">
    <property type="term" value="F:isoleucine-tRNA ligase activity"/>
    <property type="evidence" value="ECO:0007669"/>
    <property type="project" value="UniProtKB-EC"/>
</dbReference>
<dbReference type="InterPro" id="IPR002300">
    <property type="entry name" value="aa-tRNA-synth_Ia"/>
</dbReference>
<feature type="domain" description="Aminoacyl-tRNA synthetase class Ia" evidence="8">
    <location>
        <begin position="26"/>
        <end position="648"/>
    </location>
</feature>
<dbReference type="Gene3D" id="1.10.10.830">
    <property type="entry name" value="Ile-tRNA synthetase CP2 domain-like"/>
    <property type="match status" value="1"/>
</dbReference>
<dbReference type="InterPro" id="IPR033708">
    <property type="entry name" value="Anticodon_Ile_BEm"/>
</dbReference>
<dbReference type="GO" id="GO:0005829">
    <property type="term" value="C:cytosol"/>
    <property type="evidence" value="ECO:0007669"/>
    <property type="project" value="TreeGrafter"/>
</dbReference>
<evidence type="ECO:0000259" key="8">
    <source>
        <dbReference type="Pfam" id="PF00133"/>
    </source>
</evidence>
<evidence type="ECO:0000256" key="3">
    <source>
        <dbReference type="ARBA" id="ARBA00022598"/>
    </source>
</evidence>
<dbReference type="HAMAP" id="MF_02002">
    <property type="entry name" value="Ile_tRNA_synth_type1"/>
    <property type="match status" value="1"/>
</dbReference>
<dbReference type="Pfam" id="PF08264">
    <property type="entry name" value="Anticodon_1"/>
    <property type="match status" value="1"/>
</dbReference>
<keyword evidence="6" id="KW-0648">Protein biosynthesis</keyword>
<dbReference type="SUPFAM" id="SSF50677">
    <property type="entry name" value="ValRS/IleRS/LeuRS editing domain"/>
    <property type="match status" value="1"/>
</dbReference>
<dbReference type="CDD" id="cd07960">
    <property type="entry name" value="Anticodon_Ia_Ile_BEm"/>
    <property type="match status" value="1"/>
</dbReference>
<dbReference type="PROSITE" id="PS00178">
    <property type="entry name" value="AA_TRNA_LIGASE_I"/>
    <property type="match status" value="1"/>
</dbReference>
<gene>
    <name evidence="10" type="ORF">METZ01_LOCUS89336</name>
</gene>
<dbReference type="InterPro" id="IPR002301">
    <property type="entry name" value="Ile-tRNA-ligase"/>
</dbReference>
<keyword evidence="7" id="KW-0030">Aminoacyl-tRNA synthetase</keyword>
<dbReference type="PANTHER" id="PTHR42765">
    <property type="entry name" value="SOLEUCYL-TRNA SYNTHETASE"/>
    <property type="match status" value="1"/>
</dbReference>
<name>A0A381V7Y0_9ZZZZ</name>
<evidence type="ECO:0000313" key="10">
    <source>
        <dbReference type="EMBL" id="SVA36482.1"/>
    </source>
</evidence>
<dbReference type="InterPro" id="IPR009008">
    <property type="entry name" value="Val/Leu/Ile-tRNA-synth_edit"/>
</dbReference>
<dbReference type="EMBL" id="UINC01008095">
    <property type="protein sequence ID" value="SVA36482.1"/>
    <property type="molecule type" value="Genomic_DNA"/>
</dbReference>
<evidence type="ECO:0000256" key="6">
    <source>
        <dbReference type="ARBA" id="ARBA00022917"/>
    </source>
</evidence>
<evidence type="ECO:0000256" key="5">
    <source>
        <dbReference type="ARBA" id="ARBA00022840"/>
    </source>
</evidence>
<dbReference type="NCBIfam" id="TIGR00392">
    <property type="entry name" value="ileS"/>
    <property type="match status" value="1"/>
</dbReference>